<dbReference type="PANTHER" id="PTHR10039:SF15">
    <property type="entry name" value="NACHT DOMAIN-CONTAINING PROTEIN"/>
    <property type="match status" value="1"/>
</dbReference>
<keyword evidence="1" id="KW-0677">Repeat</keyword>
<feature type="domain" description="Nephrocystin 3-like N-terminal" evidence="2">
    <location>
        <begin position="68"/>
        <end position="107"/>
    </location>
</feature>
<dbReference type="Pfam" id="PF24883">
    <property type="entry name" value="NPHP3_N"/>
    <property type="match status" value="1"/>
</dbReference>
<evidence type="ECO:0000313" key="3">
    <source>
        <dbReference type="EMBL" id="RPA97427.1"/>
    </source>
</evidence>
<evidence type="ECO:0000259" key="2">
    <source>
        <dbReference type="Pfam" id="PF24883"/>
    </source>
</evidence>
<evidence type="ECO:0000313" key="4">
    <source>
        <dbReference type="Proteomes" id="UP000276215"/>
    </source>
</evidence>
<dbReference type="OrthoDB" id="5414418at2759"/>
<evidence type="ECO:0000256" key="1">
    <source>
        <dbReference type="ARBA" id="ARBA00022737"/>
    </source>
</evidence>
<dbReference type="EMBL" id="ML120404">
    <property type="protein sequence ID" value="RPA97427.1"/>
    <property type="molecule type" value="Genomic_DNA"/>
</dbReference>
<dbReference type="PANTHER" id="PTHR10039">
    <property type="entry name" value="AMELOGENIN"/>
    <property type="match status" value="1"/>
</dbReference>
<sequence length="113" mass="13006">MNSAARQDPRVTINSNCGNVKDSYNNVWNNWNNCEILMPDEKRQILEWLSPLAPRERHQTVSEGRVEGVGDWLLHTSEFEKWHTSEDQAVNPVLFCYGDPGVGKTYMRCVKVP</sequence>
<dbReference type="Proteomes" id="UP000276215">
    <property type="component" value="Unassembled WGS sequence"/>
</dbReference>
<dbReference type="AlphaFoldDB" id="A0A3N4JJH9"/>
<reference evidence="3 4" key="1">
    <citation type="journal article" date="2018" name="Nat. Ecol. Evol.">
        <title>Pezizomycetes genomes reveal the molecular basis of ectomycorrhizal truffle lifestyle.</title>
        <authorList>
            <person name="Murat C."/>
            <person name="Payen T."/>
            <person name="Noel B."/>
            <person name="Kuo A."/>
            <person name="Morin E."/>
            <person name="Chen J."/>
            <person name="Kohler A."/>
            <person name="Krizsan K."/>
            <person name="Balestrini R."/>
            <person name="Da Silva C."/>
            <person name="Montanini B."/>
            <person name="Hainaut M."/>
            <person name="Levati E."/>
            <person name="Barry K.W."/>
            <person name="Belfiori B."/>
            <person name="Cichocki N."/>
            <person name="Clum A."/>
            <person name="Dockter R.B."/>
            <person name="Fauchery L."/>
            <person name="Guy J."/>
            <person name="Iotti M."/>
            <person name="Le Tacon F."/>
            <person name="Lindquist E.A."/>
            <person name="Lipzen A."/>
            <person name="Malagnac F."/>
            <person name="Mello A."/>
            <person name="Molinier V."/>
            <person name="Miyauchi S."/>
            <person name="Poulain J."/>
            <person name="Riccioni C."/>
            <person name="Rubini A."/>
            <person name="Sitrit Y."/>
            <person name="Splivallo R."/>
            <person name="Traeger S."/>
            <person name="Wang M."/>
            <person name="Zifcakova L."/>
            <person name="Wipf D."/>
            <person name="Zambonelli A."/>
            <person name="Paolocci F."/>
            <person name="Nowrousian M."/>
            <person name="Ottonello S."/>
            <person name="Baldrian P."/>
            <person name="Spatafora J.W."/>
            <person name="Henrissat B."/>
            <person name="Nagy L.G."/>
            <person name="Aury J.M."/>
            <person name="Wincker P."/>
            <person name="Grigoriev I.V."/>
            <person name="Bonfante P."/>
            <person name="Martin F.M."/>
        </authorList>
    </citation>
    <scope>NUCLEOTIDE SEQUENCE [LARGE SCALE GENOMIC DNA]</scope>
    <source>
        <strain evidence="3 4">120613-1</strain>
    </source>
</reference>
<keyword evidence="4" id="KW-1185">Reference proteome</keyword>
<name>A0A3N4JJH9_9PEZI</name>
<dbReference type="InterPro" id="IPR056884">
    <property type="entry name" value="NPHP3-like_N"/>
</dbReference>
<protein>
    <recommendedName>
        <fullName evidence="2">Nephrocystin 3-like N-terminal domain-containing protein</fullName>
    </recommendedName>
</protein>
<accession>A0A3N4JJH9</accession>
<proteinExistence type="predicted"/>
<organism evidence="3 4">
    <name type="scientific">Choiromyces venosus 120613-1</name>
    <dbReference type="NCBI Taxonomy" id="1336337"/>
    <lineage>
        <taxon>Eukaryota</taxon>
        <taxon>Fungi</taxon>
        <taxon>Dikarya</taxon>
        <taxon>Ascomycota</taxon>
        <taxon>Pezizomycotina</taxon>
        <taxon>Pezizomycetes</taxon>
        <taxon>Pezizales</taxon>
        <taxon>Tuberaceae</taxon>
        <taxon>Choiromyces</taxon>
    </lineage>
</organism>
<gene>
    <name evidence="3" type="ORF">L873DRAFT_1116480</name>
</gene>